<dbReference type="PANTHER" id="PTHR30455:SF2">
    <property type="entry name" value="TRANSCRIPTIONAL REPRESSOR NRDR"/>
    <property type="match status" value="1"/>
</dbReference>
<dbReference type="PANTHER" id="PTHR30455">
    <property type="entry name" value="TRANSCRIPTIONAL REPRESSOR NRDR"/>
    <property type="match status" value="1"/>
</dbReference>
<comment type="similarity">
    <text evidence="8">Belongs to the NrdR family.</text>
</comment>
<dbReference type="InterPro" id="IPR055173">
    <property type="entry name" value="NrdR-like_N"/>
</dbReference>
<dbReference type="Pfam" id="PF22811">
    <property type="entry name" value="Zn_ribbon_NrdR"/>
    <property type="match status" value="1"/>
</dbReference>
<protein>
    <recommendedName>
        <fullName evidence="8">Transcriptional repressor NrdR</fullName>
    </recommendedName>
</protein>
<evidence type="ECO:0000256" key="6">
    <source>
        <dbReference type="ARBA" id="ARBA00023125"/>
    </source>
</evidence>
<dbReference type="NCBIfam" id="TIGR00244">
    <property type="entry name" value="transcriptional regulator NrdR"/>
    <property type="match status" value="1"/>
</dbReference>
<evidence type="ECO:0000256" key="7">
    <source>
        <dbReference type="ARBA" id="ARBA00023163"/>
    </source>
</evidence>
<keyword evidence="8" id="KW-0479">Metal-binding</keyword>
<proteinExistence type="inferred from homology"/>
<keyword evidence="2 8" id="KW-0547">Nucleotide-binding</keyword>
<keyword evidence="11" id="KW-1185">Reference proteome</keyword>
<evidence type="ECO:0000256" key="3">
    <source>
        <dbReference type="ARBA" id="ARBA00022833"/>
    </source>
</evidence>
<keyword evidence="3 8" id="KW-0862">Zinc</keyword>
<comment type="cofactor">
    <cofactor evidence="8">
        <name>Zn(2+)</name>
        <dbReference type="ChEBI" id="CHEBI:29105"/>
    </cofactor>
    <text evidence="8">Binds 1 zinc ion.</text>
</comment>
<feature type="zinc finger region" evidence="8">
    <location>
        <begin position="3"/>
        <end position="34"/>
    </location>
</feature>
<dbReference type="GO" id="GO:0045892">
    <property type="term" value="P:negative regulation of DNA-templated transcription"/>
    <property type="evidence" value="ECO:0007669"/>
    <property type="project" value="UniProtKB-UniRule"/>
</dbReference>
<dbReference type="GO" id="GO:0005524">
    <property type="term" value="F:ATP binding"/>
    <property type="evidence" value="ECO:0007669"/>
    <property type="project" value="UniProtKB-UniRule"/>
</dbReference>
<dbReference type="GO" id="GO:0003677">
    <property type="term" value="F:DNA binding"/>
    <property type="evidence" value="ECO:0007669"/>
    <property type="project" value="UniProtKB-KW"/>
</dbReference>
<evidence type="ECO:0000256" key="4">
    <source>
        <dbReference type="ARBA" id="ARBA00022840"/>
    </source>
</evidence>
<keyword evidence="5 8" id="KW-0805">Transcription regulation</keyword>
<accession>A0A1T4NKA3</accession>
<evidence type="ECO:0000256" key="5">
    <source>
        <dbReference type="ARBA" id="ARBA00023015"/>
    </source>
</evidence>
<keyword evidence="7 8" id="KW-0804">Transcription</keyword>
<dbReference type="HAMAP" id="MF_00440">
    <property type="entry name" value="NrdR"/>
    <property type="match status" value="1"/>
</dbReference>
<dbReference type="PROSITE" id="PS51161">
    <property type="entry name" value="ATP_CONE"/>
    <property type="match status" value="1"/>
</dbReference>
<keyword evidence="6 8" id="KW-0238">DNA-binding</keyword>
<dbReference type="EMBL" id="FUXI01000015">
    <property type="protein sequence ID" value="SJZ79741.1"/>
    <property type="molecule type" value="Genomic_DNA"/>
</dbReference>
<keyword evidence="4 8" id="KW-0067">ATP-binding</keyword>
<gene>
    <name evidence="8" type="primary">nrdR</name>
    <name evidence="10" type="ORF">SAMN02745116_01461</name>
</gene>
<dbReference type="STRING" id="263852.SAMN02745116_01461"/>
<dbReference type="GO" id="GO:0008270">
    <property type="term" value="F:zinc ion binding"/>
    <property type="evidence" value="ECO:0007669"/>
    <property type="project" value="UniProtKB-UniRule"/>
</dbReference>
<reference evidence="10 11" key="1">
    <citation type="submission" date="2017-02" db="EMBL/GenBank/DDBJ databases">
        <authorList>
            <person name="Peterson S.W."/>
        </authorList>
    </citation>
    <scope>NUCLEOTIDE SEQUENCE [LARGE SCALE GENOMIC DNA]</scope>
    <source>
        <strain evidence="10 11">ATCC BAA-1030</strain>
    </source>
</reference>
<dbReference type="Pfam" id="PF03477">
    <property type="entry name" value="ATP-cone"/>
    <property type="match status" value="1"/>
</dbReference>
<evidence type="ECO:0000313" key="10">
    <source>
        <dbReference type="EMBL" id="SJZ79741.1"/>
    </source>
</evidence>
<dbReference type="InterPro" id="IPR005144">
    <property type="entry name" value="ATP-cone_dom"/>
</dbReference>
<evidence type="ECO:0000256" key="2">
    <source>
        <dbReference type="ARBA" id="ARBA00022741"/>
    </source>
</evidence>
<evidence type="ECO:0000256" key="8">
    <source>
        <dbReference type="HAMAP-Rule" id="MF_00440"/>
    </source>
</evidence>
<dbReference type="OrthoDB" id="9807461at2"/>
<keyword evidence="1 8" id="KW-0678">Repressor</keyword>
<organism evidence="10 11">
    <name type="scientific">Pilibacter termitis</name>
    <dbReference type="NCBI Taxonomy" id="263852"/>
    <lineage>
        <taxon>Bacteria</taxon>
        <taxon>Bacillati</taxon>
        <taxon>Bacillota</taxon>
        <taxon>Bacilli</taxon>
        <taxon>Lactobacillales</taxon>
        <taxon>Enterococcaceae</taxon>
        <taxon>Pilibacter</taxon>
    </lineage>
</organism>
<keyword evidence="8" id="KW-0863">Zinc-finger</keyword>
<dbReference type="AlphaFoldDB" id="A0A1T4NKA3"/>
<comment type="function">
    <text evidence="8">Negatively regulates transcription of bacterial ribonucleotide reductase nrd genes and operons by binding to NrdR-boxes.</text>
</comment>
<dbReference type="RefSeq" id="WP_078807396.1">
    <property type="nucleotide sequence ID" value="NZ_FUXI01000015.1"/>
</dbReference>
<feature type="domain" description="ATP-cone" evidence="9">
    <location>
        <begin position="49"/>
        <end position="139"/>
    </location>
</feature>
<sequence>MRCQKCGNNHSKVVDSRQSEDGRAIRRRRECEECGERFTTFERIEATPLLVVKKNGTREEFKREKILNGLIRSAEKRPVAMEDMEKIVDHIEQRVAALGKSEVPTDLIGEYVMEDLAELDEISYIRFASVYREFKDMSVFLRELEDIVKKAKRSNDK</sequence>
<name>A0A1T4NKA3_9ENTE</name>
<dbReference type="Proteomes" id="UP000190328">
    <property type="component" value="Unassembled WGS sequence"/>
</dbReference>
<evidence type="ECO:0000313" key="11">
    <source>
        <dbReference type="Proteomes" id="UP000190328"/>
    </source>
</evidence>
<dbReference type="InterPro" id="IPR003796">
    <property type="entry name" value="RNR_NrdR-like"/>
</dbReference>
<evidence type="ECO:0000256" key="1">
    <source>
        <dbReference type="ARBA" id="ARBA00022491"/>
    </source>
</evidence>
<evidence type="ECO:0000259" key="9">
    <source>
        <dbReference type="PROSITE" id="PS51161"/>
    </source>
</evidence>